<sequence length="73" mass="8250">MIEWRLRVVMAERCIGVQDLAELTGMNRVTISRLKNTTTMPPRLTAQTLNSLCKVLKCQPADLLTYVEENEAA</sequence>
<dbReference type="SUPFAM" id="SSF47413">
    <property type="entry name" value="lambda repressor-like DNA-binding domains"/>
    <property type="match status" value="1"/>
</dbReference>
<organism evidence="2">
    <name type="scientific">Symploca sp. SIO1C4</name>
    <dbReference type="NCBI Taxonomy" id="2607765"/>
    <lineage>
        <taxon>Bacteria</taxon>
        <taxon>Bacillati</taxon>
        <taxon>Cyanobacteriota</taxon>
        <taxon>Cyanophyceae</taxon>
        <taxon>Coleofasciculales</taxon>
        <taxon>Coleofasciculaceae</taxon>
        <taxon>Symploca</taxon>
    </lineage>
</organism>
<dbReference type="SMART" id="SM00530">
    <property type="entry name" value="HTH_XRE"/>
    <property type="match status" value="1"/>
</dbReference>
<dbReference type="InterPro" id="IPR010982">
    <property type="entry name" value="Lambda_DNA-bd_dom_sf"/>
</dbReference>
<dbReference type="CDD" id="cd00093">
    <property type="entry name" value="HTH_XRE"/>
    <property type="match status" value="1"/>
</dbReference>
<dbReference type="PROSITE" id="PS50943">
    <property type="entry name" value="HTH_CROC1"/>
    <property type="match status" value="1"/>
</dbReference>
<evidence type="ECO:0000313" key="2">
    <source>
        <dbReference type="EMBL" id="NER28651.1"/>
    </source>
</evidence>
<feature type="domain" description="HTH cro/C1-type" evidence="1">
    <location>
        <begin position="18"/>
        <end position="63"/>
    </location>
</feature>
<name>A0A6B3NG90_9CYAN</name>
<evidence type="ECO:0000259" key="1">
    <source>
        <dbReference type="PROSITE" id="PS50943"/>
    </source>
</evidence>
<dbReference type="EMBL" id="JAAHFQ010000243">
    <property type="protein sequence ID" value="NER28651.1"/>
    <property type="molecule type" value="Genomic_DNA"/>
</dbReference>
<reference evidence="2" key="1">
    <citation type="submission" date="2019-11" db="EMBL/GenBank/DDBJ databases">
        <title>Genomic insights into an expanded diversity of filamentous marine cyanobacteria reveals the extraordinary biosynthetic potential of Moorea and Okeania.</title>
        <authorList>
            <person name="Ferreira Leao T."/>
            <person name="Wang M."/>
            <person name="Moss N."/>
            <person name="Da Silva R."/>
            <person name="Sanders J."/>
            <person name="Nurk S."/>
            <person name="Gurevich A."/>
            <person name="Humphrey G."/>
            <person name="Reher R."/>
            <person name="Zhu Q."/>
            <person name="Belda-Ferre P."/>
            <person name="Glukhov E."/>
            <person name="Rex R."/>
            <person name="Dorrestein P.C."/>
            <person name="Knight R."/>
            <person name="Pevzner P."/>
            <person name="Gerwick W.H."/>
            <person name="Gerwick L."/>
        </authorList>
    </citation>
    <scope>NUCLEOTIDE SEQUENCE</scope>
    <source>
        <strain evidence="2">SIO1C4</strain>
    </source>
</reference>
<dbReference type="PANTHER" id="PTHR37301">
    <property type="entry name" value="DNA-BINDING PROTEIN-RELATED"/>
    <property type="match status" value="1"/>
</dbReference>
<proteinExistence type="predicted"/>
<dbReference type="InterPro" id="IPR001387">
    <property type="entry name" value="Cro/C1-type_HTH"/>
</dbReference>
<comment type="caution">
    <text evidence="2">The sequence shown here is derived from an EMBL/GenBank/DDBJ whole genome shotgun (WGS) entry which is preliminary data.</text>
</comment>
<accession>A0A6B3NG90</accession>
<dbReference type="AlphaFoldDB" id="A0A6B3NG90"/>
<dbReference type="PANTHER" id="PTHR37301:SF1">
    <property type="entry name" value="DNA-BINDING PROTEIN"/>
    <property type="match status" value="1"/>
</dbReference>
<dbReference type="Pfam" id="PF13443">
    <property type="entry name" value="HTH_26"/>
    <property type="match status" value="1"/>
</dbReference>
<gene>
    <name evidence="2" type="ORF">F6J89_13710</name>
</gene>
<protein>
    <submittedName>
        <fullName evidence="2">Helix-turn-helix transcriptional regulator</fullName>
    </submittedName>
</protein>
<dbReference type="GO" id="GO:0003677">
    <property type="term" value="F:DNA binding"/>
    <property type="evidence" value="ECO:0007669"/>
    <property type="project" value="InterPro"/>
</dbReference>
<dbReference type="Gene3D" id="1.10.260.40">
    <property type="entry name" value="lambda repressor-like DNA-binding domains"/>
    <property type="match status" value="1"/>
</dbReference>